<dbReference type="PANTHER" id="PTHR33823">
    <property type="entry name" value="RNA POLYMERASE-BINDING TRANSCRIPTION FACTOR DKSA-RELATED"/>
    <property type="match status" value="1"/>
</dbReference>
<keyword evidence="1" id="KW-0963">Cytoplasm</keyword>
<proteinExistence type="predicted"/>
<feature type="zinc finger region" description="dksA C4-type" evidence="5">
    <location>
        <begin position="102"/>
        <end position="126"/>
    </location>
</feature>
<evidence type="ECO:0000256" key="1">
    <source>
        <dbReference type="ARBA" id="ARBA00022490"/>
    </source>
</evidence>
<dbReference type="Pfam" id="PF21157">
    <property type="entry name" value="DksA_N"/>
    <property type="match status" value="1"/>
</dbReference>
<accession>A0A1I1JF93</accession>
<evidence type="ECO:0000259" key="7">
    <source>
        <dbReference type="Pfam" id="PF01258"/>
    </source>
</evidence>
<dbReference type="EMBL" id="FOLY01000003">
    <property type="protein sequence ID" value="SFC47126.1"/>
    <property type="molecule type" value="Genomic_DNA"/>
</dbReference>
<dbReference type="Pfam" id="PF01258">
    <property type="entry name" value="zf-dskA_traR"/>
    <property type="match status" value="1"/>
</dbReference>
<evidence type="ECO:0000259" key="8">
    <source>
        <dbReference type="Pfam" id="PF21157"/>
    </source>
</evidence>
<keyword evidence="10" id="KW-1185">Reference proteome</keyword>
<dbReference type="PROSITE" id="PS51128">
    <property type="entry name" value="ZF_DKSA_2"/>
    <property type="match status" value="1"/>
</dbReference>
<feature type="domain" description="DnaK suppressor protein DksA N-terminal" evidence="8">
    <location>
        <begin position="25"/>
        <end position="94"/>
    </location>
</feature>
<keyword evidence="2" id="KW-0479">Metal-binding</keyword>
<dbReference type="OrthoDB" id="9803742at2"/>
<dbReference type="STRING" id="402385.SAMN05421848_1518"/>
<evidence type="ECO:0000256" key="2">
    <source>
        <dbReference type="ARBA" id="ARBA00022723"/>
    </source>
</evidence>
<gene>
    <name evidence="9" type="ORF">SAMN05421848_1518</name>
</gene>
<feature type="region of interest" description="Disordered" evidence="6">
    <location>
        <begin position="44"/>
        <end position="67"/>
    </location>
</feature>
<reference evidence="10" key="1">
    <citation type="submission" date="2016-10" db="EMBL/GenBank/DDBJ databases">
        <authorList>
            <person name="Varghese N."/>
            <person name="Submissions S."/>
        </authorList>
    </citation>
    <scope>NUCLEOTIDE SEQUENCE [LARGE SCALE GENOMIC DNA]</scope>
    <source>
        <strain evidence="10">DSM 23439</strain>
    </source>
</reference>
<dbReference type="AlphaFoldDB" id="A0A1I1JF93"/>
<dbReference type="SUPFAM" id="SSF57716">
    <property type="entry name" value="Glucocorticoid receptor-like (DNA-binding domain)"/>
    <property type="match status" value="1"/>
</dbReference>
<evidence type="ECO:0000256" key="5">
    <source>
        <dbReference type="PROSITE-ProRule" id="PRU00510"/>
    </source>
</evidence>
<dbReference type="Proteomes" id="UP000199046">
    <property type="component" value="Unassembled WGS sequence"/>
</dbReference>
<dbReference type="Gene3D" id="1.20.120.910">
    <property type="entry name" value="DksA, coiled-coil domain"/>
    <property type="match status" value="1"/>
</dbReference>
<dbReference type="PANTHER" id="PTHR33823:SF2">
    <property type="entry name" value="RNA POLYMERASE-BINDING TRANSCRIPTION FACTOR DKSA"/>
    <property type="match status" value="1"/>
</dbReference>
<evidence type="ECO:0000256" key="6">
    <source>
        <dbReference type="SAM" id="MobiDB-lite"/>
    </source>
</evidence>
<feature type="domain" description="Zinc finger DksA/TraR C4-type" evidence="7">
    <location>
        <begin position="97"/>
        <end position="132"/>
    </location>
</feature>
<dbReference type="InterPro" id="IPR020458">
    <property type="entry name" value="Znf_DskA_TraR_CS"/>
</dbReference>
<dbReference type="InterPro" id="IPR000962">
    <property type="entry name" value="Znf_DskA_TraR"/>
</dbReference>
<keyword evidence="4" id="KW-0862">Zinc</keyword>
<dbReference type="GO" id="GO:0008270">
    <property type="term" value="F:zinc ion binding"/>
    <property type="evidence" value="ECO:0007669"/>
    <property type="project" value="UniProtKB-KW"/>
</dbReference>
<dbReference type="SUPFAM" id="SSF109635">
    <property type="entry name" value="DnaK suppressor protein DksA, alpha-hairpin domain"/>
    <property type="match status" value="1"/>
</dbReference>
<sequence length="141" mass="16495">MTVNIPANEQELLAMPAEDYMNEAQLEFFRQLLLKERKEVEETLEEMRDSIGMAESSGDDSDRAASEEELRYTLRQADRETRLWRKINATLDLIDEGDYGFCEETGEPIGLKRLLLRPTATLSIEAKQRQEQQENHYARRR</sequence>
<name>A0A1I1JF93_9GAMM</name>
<keyword evidence="3" id="KW-0863">Zinc-finger</keyword>
<evidence type="ECO:0000313" key="10">
    <source>
        <dbReference type="Proteomes" id="UP000199046"/>
    </source>
</evidence>
<dbReference type="PROSITE" id="PS01102">
    <property type="entry name" value="ZF_DKSA_1"/>
    <property type="match status" value="1"/>
</dbReference>
<protein>
    <submittedName>
        <fullName evidence="9">Transcriptional regulator, TraR/DksA family</fullName>
    </submittedName>
</protein>
<dbReference type="InterPro" id="IPR048489">
    <property type="entry name" value="DksA_N"/>
</dbReference>
<evidence type="ECO:0000313" key="9">
    <source>
        <dbReference type="EMBL" id="SFC47126.1"/>
    </source>
</evidence>
<evidence type="ECO:0000256" key="4">
    <source>
        <dbReference type="ARBA" id="ARBA00022833"/>
    </source>
</evidence>
<dbReference type="InterPro" id="IPR037187">
    <property type="entry name" value="DnaK_N"/>
</dbReference>
<dbReference type="RefSeq" id="WP_090132488.1">
    <property type="nucleotide sequence ID" value="NZ_FOLY01000003.1"/>
</dbReference>
<dbReference type="InterPro" id="IPR012784">
    <property type="entry name" value="DksA_RNA_pol-bd"/>
</dbReference>
<dbReference type="NCBIfam" id="TIGR02420">
    <property type="entry name" value="dksA"/>
    <property type="match status" value="1"/>
</dbReference>
<evidence type="ECO:0000256" key="3">
    <source>
        <dbReference type="ARBA" id="ARBA00022771"/>
    </source>
</evidence>
<organism evidence="9 10">
    <name type="scientific">Kushneria avicenniae</name>
    <dbReference type="NCBI Taxonomy" id="402385"/>
    <lineage>
        <taxon>Bacteria</taxon>
        <taxon>Pseudomonadati</taxon>
        <taxon>Pseudomonadota</taxon>
        <taxon>Gammaproteobacteria</taxon>
        <taxon>Oceanospirillales</taxon>
        <taxon>Halomonadaceae</taxon>
        <taxon>Kushneria</taxon>
    </lineage>
</organism>